<sequence length="121" mass="13803">MSFPWVVPVASRSLFNWGSVRIRSKNTEAGFWKKAASAIWSGWQELPSKKNKLSQFLSMNLLTSRQREVAAKIAEGKSCKQIARELGIHFQTVMKHRENLYRRLGVSSAIALTIRLKGKDR</sequence>
<dbReference type="CDD" id="cd06170">
    <property type="entry name" value="LuxR_C_like"/>
    <property type="match status" value="1"/>
</dbReference>
<gene>
    <name evidence="5" type="ORF">OFBG_00440</name>
</gene>
<evidence type="ECO:0000313" key="5">
    <source>
        <dbReference type="EMBL" id="EEO29412.1"/>
    </source>
</evidence>
<protein>
    <submittedName>
        <fullName evidence="5">Transcriptional regulator, LuxR family</fullName>
    </submittedName>
</protein>
<organism evidence="5 6">
    <name type="scientific">Oxalobacter formigenes OXCC13</name>
    <dbReference type="NCBI Taxonomy" id="556269"/>
    <lineage>
        <taxon>Bacteria</taxon>
        <taxon>Pseudomonadati</taxon>
        <taxon>Pseudomonadota</taxon>
        <taxon>Betaproteobacteria</taxon>
        <taxon>Burkholderiales</taxon>
        <taxon>Oxalobacteraceae</taxon>
        <taxon>Oxalobacter</taxon>
    </lineage>
</organism>
<evidence type="ECO:0000256" key="1">
    <source>
        <dbReference type="ARBA" id="ARBA00023015"/>
    </source>
</evidence>
<reference evidence="5 6" key="1">
    <citation type="submission" date="2009-02" db="EMBL/GenBank/DDBJ databases">
        <title>The Genome Sequence of Oxalobacter formigenes OXCC13.</title>
        <authorList>
            <consortium name="The Broad Institute Genome Sequencing Platform"/>
            <person name="Ward D."/>
            <person name="Young S.K."/>
            <person name="Kodira C.D."/>
            <person name="Zeng Q."/>
            <person name="Koehrsen M."/>
            <person name="Alvarado L."/>
            <person name="Berlin A."/>
            <person name="Borenstein D."/>
            <person name="Chen Z."/>
            <person name="Engels R."/>
            <person name="Freedman E."/>
            <person name="Gellesch M."/>
            <person name="Goldberg J."/>
            <person name="Griggs A."/>
            <person name="Gujja S."/>
            <person name="Heiman D."/>
            <person name="Hepburn T."/>
            <person name="Howarth C."/>
            <person name="Jen D."/>
            <person name="Larson L."/>
            <person name="Lewis B."/>
            <person name="Mehta T."/>
            <person name="Park D."/>
            <person name="Pearson M."/>
            <person name="Roberts A."/>
            <person name="Saif S."/>
            <person name="Shea T."/>
            <person name="Shenoy N."/>
            <person name="Sisk P."/>
            <person name="Stolte C."/>
            <person name="Sykes S."/>
            <person name="Walk T."/>
            <person name="White J."/>
            <person name="Yandava C."/>
            <person name="Allison M.J."/>
            <person name="Lander E."/>
            <person name="Nusbaum C."/>
            <person name="Galagan J."/>
            <person name="Birren B."/>
        </authorList>
    </citation>
    <scope>NUCLEOTIDE SEQUENCE [LARGE SCALE GENOMIC DNA]</scope>
    <source>
        <strain evidence="5 6">OXCC13</strain>
    </source>
</reference>
<evidence type="ECO:0000256" key="3">
    <source>
        <dbReference type="ARBA" id="ARBA00023163"/>
    </source>
</evidence>
<dbReference type="Pfam" id="PF00196">
    <property type="entry name" value="GerE"/>
    <property type="match status" value="1"/>
</dbReference>
<keyword evidence="6" id="KW-1185">Reference proteome</keyword>
<dbReference type="GO" id="GO:0003677">
    <property type="term" value="F:DNA binding"/>
    <property type="evidence" value="ECO:0007669"/>
    <property type="project" value="UniProtKB-KW"/>
</dbReference>
<dbReference type="HOGENOM" id="CLU_2035683_0_0_4"/>
<dbReference type="eggNOG" id="COG2197">
    <property type="taxonomic scope" value="Bacteria"/>
</dbReference>
<dbReference type="GO" id="GO:0006355">
    <property type="term" value="P:regulation of DNA-templated transcription"/>
    <property type="evidence" value="ECO:0007669"/>
    <property type="project" value="InterPro"/>
</dbReference>
<dbReference type="InterPro" id="IPR000792">
    <property type="entry name" value="Tscrpt_reg_LuxR_C"/>
</dbReference>
<feature type="domain" description="HTH luxR-type" evidence="4">
    <location>
        <begin position="55"/>
        <end position="120"/>
    </location>
</feature>
<keyword evidence="3" id="KW-0804">Transcription</keyword>
<dbReference type="PRINTS" id="PR00038">
    <property type="entry name" value="HTHLUXR"/>
</dbReference>
<dbReference type="PROSITE" id="PS50043">
    <property type="entry name" value="HTH_LUXR_2"/>
    <property type="match status" value="1"/>
</dbReference>
<evidence type="ECO:0000256" key="2">
    <source>
        <dbReference type="ARBA" id="ARBA00023125"/>
    </source>
</evidence>
<keyword evidence="1" id="KW-0805">Transcription regulation</keyword>
<dbReference type="EMBL" id="GG658170">
    <property type="protein sequence ID" value="EEO29412.1"/>
    <property type="molecule type" value="Genomic_DNA"/>
</dbReference>
<evidence type="ECO:0000313" key="6">
    <source>
        <dbReference type="Proteomes" id="UP000005089"/>
    </source>
</evidence>
<dbReference type="InterPro" id="IPR036388">
    <property type="entry name" value="WH-like_DNA-bd_sf"/>
</dbReference>
<dbReference type="Gene3D" id="1.10.10.10">
    <property type="entry name" value="Winged helix-like DNA-binding domain superfamily/Winged helix DNA-binding domain"/>
    <property type="match status" value="1"/>
</dbReference>
<dbReference type="Proteomes" id="UP000005089">
    <property type="component" value="Unassembled WGS sequence"/>
</dbReference>
<dbReference type="AlphaFoldDB" id="C3X886"/>
<evidence type="ECO:0000259" key="4">
    <source>
        <dbReference type="PROSITE" id="PS50043"/>
    </source>
</evidence>
<keyword evidence="2" id="KW-0238">DNA-binding</keyword>
<dbReference type="STRING" id="847.BRW83_1806"/>
<proteinExistence type="predicted"/>
<dbReference type="PANTHER" id="PTHR44688">
    <property type="entry name" value="DNA-BINDING TRANSCRIPTIONAL ACTIVATOR DEVR_DOSR"/>
    <property type="match status" value="1"/>
</dbReference>
<dbReference type="SMART" id="SM00421">
    <property type="entry name" value="HTH_LUXR"/>
    <property type="match status" value="1"/>
</dbReference>
<name>C3X886_OXAFO</name>
<dbReference type="PANTHER" id="PTHR44688:SF16">
    <property type="entry name" value="DNA-BINDING TRANSCRIPTIONAL ACTIVATOR DEVR_DOSR"/>
    <property type="match status" value="1"/>
</dbReference>
<accession>C3X886</accession>
<dbReference type="SUPFAM" id="SSF46894">
    <property type="entry name" value="C-terminal effector domain of the bipartite response regulators"/>
    <property type="match status" value="1"/>
</dbReference>
<dbReference type="InterPro" id="IPR016032">
    <property type="entry name" value="Sig_transdc_resp-reg_C-effctor"/>
</dbReference>